<evidence type="ECO:0000313" key="2">
    <source>
        <dbReference type="EMBL" id="RVU91564.1"/>
    </source>
</evidence>
<dbReference type="Pfam" id="PF13476">
    <property type="entry name" value="AAA_23"/>
    <property type="match status" value="1"/>
</dbReference>
<protein>
    <submittedName>
        <fullName evidence="2">DNA sulfur modification protein DndD</fullName>
    </submittedName>
</protein>
<reference evidence="2" key="1">
    <citation type="submission" date="2018-12" db="EMBL/GenBank/DDBJ databases">
        <title>Draft genome sequence of Flaovobacterium columnare ARS1 isolated from channel catfish in Alabama.</title>
        <authorList>
            <person name="Cai W."/>
            <person name="Arias C."/>
        </authorList>
    </citation>
    <scope>NUCLEOTIDE SEQUENCE [LARGE SCALE GENOMIC DNA]</scope>
    <source>
        <strain evidence="2">ARS1</strain>
    </source>
</reference>
<dbReference type="OrthoDB" id="9795626at2"/>
<feature type="domain" description="Rad50/SbcC-type AAA" evidence="1">
    <location>
        <begin position="6"/>
        <end position="281"/>
    </location>
</feature>
<evidence type="ECO:0000259" key="1">
    <source>
        <dbReference type="Pfam" id="PF13476"/>
    </source>
</evidence>
<sequence length="667" mass="77067">MLITRIIAKNFKTYRELDLDLTVNEEQPIILIGGENGGGKTTLFQAIYYALYGLKVKDFEYFNKLQNAGERAKNEGNSSNKIELEIHFTGKVLHNDYKYIIKRLYTINAQNSPVEAVTLNLNGDVFQYGTATPHAERVKKEAEVNKIIKANLPQELSKYFLFDAMEAGNLLKDEYLNRVIKENIENVMGFNKYIQLGNATNILTQDYIAQGIEIEEERNQYKNLLEEKKKIEELIVATNTHYERALSYSLSQKEFYESAKEGKNLQANIKEQIQLVERKIEDILNRETLFIEQSERFLNDIEIQVFIPKLISIIQNEIELVLAEKSQKNNNDFIEPEHVTKISEKVIAFLKENNLIESELTNEQKGLLKEYIIKKSNQGNIKADYDFIDKNDVTNLEQLLGWSSINQFTIIEQQKESLEKELATLPNLKIQLLDLRKSDVDGGDEIIQSFEANELKIKEHKETIKGYKSDIEKLDTKIKKFDLSDEEVPNPKLEILKKLGPLFTKVSNALLVNKKSRIEEAMKNDLNTTLVAYENQIDRVELSEDLSNLSFKIYHKAGNEIYLEELNAASKQIIIQVLLKSLHYFGDYNPPVMIDTVMGYLDESSRASLLENYFPKLSHQTILLSTDSEIRKHIDLEKIENFIAKKFTLVRDKENQLTEVVEGYFPN</sequence>
<dbReference type="GO" id="GO:0016887">
    <property type="term" value="F:ATP hydrolysis activity"/>
    <property type="evidence" value="ECO:0007669"/>
    <property type="project" value="InterPro"/>
</dbReference>
<dbReference type="Gene3D" id="3.40.50.300">
    <property type="entry name" value="P-loop containing nucleotide triphosphate hydrolases"/>
    <property type="match status" value="1"/>
</dbReference>
<keyword evidence="3" id="KW-1185">Reference proteome</keyword>
<dbReference type="Proteomes" id="UP000288951">
    <property type="component" value="Unassembled WGS sequence"/>
</dbReference>
<dbReference type="InterPro" id="IPR027417">
    <property type="entry name" value="P-loop_NTPase"/>
</dbReference>
<dbReference type="AlphaFoldDB" id="A0A437UD53"/>
<dbReference type="RefSeq" id="WP_127823664.1">
    <property type="nucleotide sequence ID" value="NZ_RQSM01000003.1"/>
</dbReference>
<dbReference type="InterPro" id="IPR038729">
    <property type="entry name" value="Rad50/SbcC_AAA"/>
</dbReference>
<gene>
    <name evidence="2" type="ORF">EH230_12000</name>
</gene>
<comment type="caution">
    <text evidence="2">The sequence shown here is derived from an EMBL/GenBank/DDBJ whole genome shotgun (WGS) entry which is preliminary data.</text>
</comment>
<dbReference type="SUPFAM" id="SSF52540">
    <property type="entry name" value="P-loop containing nucleoside triphosphate hydrolases"/>
    <property type="match status" value="1"/>
</dbReference>
<evidence type="ECO:0000313" key="3">
    <source>
        <dbReference type="Proteomes" id="UP000288951"/>
    </source>
</evidence>
<dbReference type="EMBL" id="RQSM01000003">
    <property type="protein sequence ID" value="RVU91564.1"/>
    <property type="molecule type" value="Genomic_DNA"/>
</dbReference>
<dbReference type="GO" id="GO:0006302">
    <property type="term" value="P:double-strand break repair"/>
    <property type="evidence" value="ECO:0007669"/>
    <property type="project" value="InterPro"/>
</dbReference>
<accession>A0A437UD53</accession>
<proteinExistence type="predicted"/>
<organism evidence="2 3">
    <name type="scientific">Flavobacterium columnare</name>
    <dbReference type="NCBI Taxonomy" id="996"/>
    <lineage>
        <taxon>Bacteria</taxon>
        <taxon>Pseudomonadati</taxon>
        <taxon>Bacteroidota</taxon>
        <taxon>Flavobacteriia</taxon>
        <taxon>Flavobacteriales</taxon>
        <taxon>Flavobacteriaceae</taxon>
        <taxon>Flavobacterium</taxon>
    </lineage>
</organism>
<name>A0A437UD53_9FLAO</name>